<dbReference type="InterPro" id="IPR003018">
    <property type="entry name" value="GAF"/>
</dbReference>
<feature type="domain" description="Histidine kinase" evidence="5">
    <location>
        <begin position="1742"/>
        <end position="1955"/>
    </location>
</feature>
<dbReference type="SUPFAM" id="SSF55785">
    <property type="entry name" value="PYP-like sensor domain (PAS domain)"/>
    <property type="match status" value="2"/>
</dbReference>
<evidence type="ECO:0000259" key="4">
    <source>
        <dbReference type="PROSITE" id="PS50011"/>
    </source>
</evidence>
<evidence type="ECO:0000256" key="1">
    <source>
        <dbReference type="ARBA" id="ARBA00000085"/>
    </source>
</evidence>
<evidence type="ECO:0000313" key="8">
    <source>
        <dbReference type="EMBL" id="QNI32827.1"/>
    </source>
</evidence>
<keyword evidence="9" id="KW-1185">Reference proteome</keyword>
<dbReference type="SMART" id="SM00220">
    <property type="entry name" value="S_TKc"/>
    <property type="match status" value="1"/>
</dbReference>
<dbReference type="CDD" id="cd00130">
    <property type="entry name" value="PAS"/>
    <property type="match status" value="2"/>
</dbReference>
<reference evidence="8 9" key="1">
    <citation type="submission" date="2020-08" db="EMBL/GenBank/DDBJ databases">
        <title>Edaphobacter telluris sp. nov. and Acidobacterium dinghuensis sp. nov., two acidobacteria isolated from forest soil.</title>
        <authorList>
            <person name="Fu J."/>
            <person name="Qiu L."/>
        </authorList>
    </citation>
    <scope>NUCLEOTIDE SEQUENCE [LARGE SCALE GENOMIC DNA]</scope>
    <source>
        <strain evidence="8">4Y35</strain>
    </source>
</reference>
<dbReference type="PANTHER" id="PTHR43642">
    <property type="entry name" value="HYBRID SIGNAL TRANSDUCTION HISTIDINE KINASE G"/>
    <property type="match status" value="1"/>
</dbReference>
<dbReference type="Gene3D" id="2.10.70.100">
    <property type="match status" value="1"/>
</dbReference>
<dbReference type="SMART" id="SM00387">
    <property type="entry name" value="HATPase_c"/>
    <property type="match status" value="1"/>
</dbReference>
<dbReference type="InterPro" id="IPR000014">
    <property type="entry name" value="PAS"/>
</dbReference>
<dbReference type="SMART" id="SM00091">
    <property type="entry name" value="PAS"/>
    <property type="match status" value="2"/>
</dbReference>
<dbReference type="GO" id="GO:0009882">
    <property type="term" value="F:blue light photoreceptor activity"/>
    <property type="evidence" value="ECO:0007669"/>
    <property type="project" value="UniProtKB-ARBA"/>
</dbReference>
<dbReference type="PROSITE" id="PS50113">
    <property type="entry name" value="PAC"/>
    <property type="match status" value="1"/>
</dbReference>
<dbReference type="GO" id="GO:0005524">
    <property type="term" value="F:ATP binding"/>
    <property type="evidence" value="ECO:0007669"/>
    <property type="project" value="InterPro"/>
</dbReference>
<dbReference type="InterPro" id="IPR053159">
    <property type="entry name" value="Hybrid_Histidine_Kinase"/>
</dbReference>
<dbReference type="Pfam" id="PF08447">
    <property type="entry name" value="PAS_3"/>
    <property type="match status" value="1"/>
</dbReference>
<dbReference type="InterPro" id="IPR004358">
    <property type="entry name" value="Sig_transdc_His_kin-like_C"/>
</dbReference>
<dbReference type="PROSITE" id="PS50011">
    <property type="entry name" value="PROTEIN_KINASE_DOM"/>
    <property type="match status" value="1"/>
</dbReference>
<dbReference type="SMART" id="SM00388">
    <property type="entry name" value="HisKA"/>
    <property type="match status" value="1"/>
</dbReference>
<dbReference type="KEGG" id="adin:H7849_02165"/>
<dbReference type="InterPro" id="IPR036097">
    <property type="entry name" value="HisK_dim/P_sf"/>
</dbReference>
<dbReference type="InterPro" id="IPR013655">
    <property type="entry name" value="PAS_fold_3"/>
</dbReference>
<dbReference type="Gene3D" id="1.10.510.10">
    <property type="entry name" value="Transferase(Phosphotransferase) domain 1"/>
    <property type="match status" value="1"/>
</dbReference>
<comment type="catalytic activity">
    <reaction evidence="1">
        <text>ATP + protein L-histidine = ADP + protein N-phospho-L-histidine.</text>
        <dbReference type="EC" id="2.7.13.3"/>
    </reaction>
</comment>
<evidence type="ECO:0000313" key="9">
    <source>
        <dbReference type="Proteomes" id="UP000515312"/>
    </source>
</evidence>
<dbReference type="EMBL" id="CP060394">
    <property type="protein sequence ID" value="QNI32827.1"/>
    <property type="molecule type" value="Genomic_DNA"/>
</dbReference>
<dbReference type="InterPro" id="IPR003661">
    <property type="entry name" value="HisK_dim/P_dom"/>
</dbReference>
<feature type="domain" description="PAC" evidence="7">
    <location>
        <begin position="1667"/>
        <end position="1719"/>
    </location>
</feature>
<dbReference type="InterPro" id="IPR011009">
    <property type="entry name" value="Kinase-like_dom_sf"/>
</dbReference>
<dbReference type="Gene3D" id="3.40.50.300">
    <property type="entry name" value="P-loop containing nucleotide triphosphate hydrolases"/>
    <property type="match status" value="1"/>
</dbReference>
<dbReference type="PROSITE" id="PS50109">
    <property type="entry name" value="HIS_KIN"/>
    <property type="match status" value="1"/>
</dbReference>
<protein>
    <recommendedName>
        <fullName evidence="2">histidine kinase</fullName>
        <ecNumber evidence="2">2.7.13.3</ecNumber>
    </recommendedName>
</protein>
<dbReference type="GO" id="GO:0000155">
    <property type="term" value="F:phosphorelay sensor kinase activity"/>
    <property type="evidence" value="ECO:0007669"/>
    <property type="project" value="InterPro"/>
</dbReference>
<dbReference type="Gene3D" id="1.10.287.130">
    <property type="match status" value="1"/>
</dbReference>
<dbReference type="Pfam" id="PF01590">
    <property type="entry name" value="GAF"/>
    <property type="match status" value="1"/>
</dbReference>
<evidence type="ECO:0000259" key="6">
    <source>
        <dbReference type="PROSITE" id="PS50112"/>
    </source>
</evidence>
<dbReference type="InterPro" id="IPR008271">
    <property type="entry name" value="Ser/Thr_kinase_AS"/>
</dbReference>
<dbReference type="PRINTS" id="PR00344">
    <property type="entry name" value="BCTRLSENSOR"/>
</dbReference>
<dbReference type="SUPFAM" id="SSF47384">
    <property type="entry name" value="Homodimeric domain of signal transducing histidine kinase"/>
    <property type="match status" value="1"/>
</dbReference>
<dbReference type="InterPro" id="IPR000700">
    <property type="entry name" value="PAS-assoc_C"/>
</dbReference>
<feature type="domain" description="PAS" evidence="6">
    <location>
        <begin position="1591"/>
        <end position="1664"/>
    </location>
</feature>
<dbReference type="InterPro" id="IPR035965">
    <property type="entry name" value="PAS-like_dom_sf"/>
</dbReference>
<dbReference type="InterPro" id="IPR027417">
    <property type="entry name" value="P-loop_NTPase"/>
</dbReference>
<dbReference type="Proteomes" id="UP000515312">
    <property type="component" value="Chromosome"/>
</dbReference>
<dbReference type="Pfam" id="PF13191">
    <property type="entry name" value="AAA_16"/>
    <property type="match status" value="1"/>
</dbReference>
<dbReference type="SUPFAM" id="SSF52540">
    <property type="entry name" value="P-loop containing nucleoside triphosphate hydrolases"/>
    <property type="match status" value="1"/>
</dbReference>
<dbReference type="InterPro" id="IPR000719">
    <property type="entry name" value="Prot_kinase_dom"/>
</dbReference>
<dbReference type="SUPFAM" id="SSF55874">
    <property type="entry name" value="ATPase domain of HSP90 chaperone/DNA topoisomerase II/histidine kinase"/>
    <property type="match status" value="1"/>
</dbReference>
<feature type="domain" description="Protein kinase" evidence="4">
    <location>
        <begin position="1"/>
        <end position="268"/>
    </location>
</feature>
<dbReference type="PROSITE" id="PS00108">
    <property type="entry name" value="PROTEIN_KINASE_ST"/>
    <property type="match status" value="1"/>
</dbReference>
<dbReference type="NCBIfam" id="TIGR00229">
    <property type="entry name" value="sensory_box"/>
    <property type="match status" value="2"/>
</dbReference>
<dbReference type="InterPro" id="IPR036890">
    <property type="entry name" value="HATPase_C_sf"/>
</dbReference>
<dbReference type="Pfam" id="PF02518">
    <property type="entry name" value="HATPase_c"/>
    <property type="match status" value="1"/>
</dbReference>
<feature type="domain" description="PAS" evidence="6">
    <location>
        <begin position="1466"/>
        <end position="1521"/>
    </location>
</feature>
<dbReference type="Pfam" id="PF00512">
    <property type="entry name" value="HisKA"/>
    <property type="match status" value="1"/>
</dbReference>
<dbReference type="Gene3D" id="3.30.565.10">
    <property type="entry name" value="Histidine kinase-like ATPase, C-terminal domain"/>
    <property type="match status" value="1"/>
</dbReference>
<gene>
    <name evidence="8" type="ORF">H7849_02165</name>
</gene>
<dbReference type="RefSeq" id="WP_186743788.1">
    <property type="nucleotide sequence ID" value="NZ_CP060394.1"/>
</dbReference>
<dbReference type="Gene3D" id="3.30.450.20">
    <property type="entry name" value="PAS domain"/>
    <property type="match status" value="2"/>
</dbReference>
<dbReference type="SMART" id="SM00086">
    <property type="entry name" value="PAC"/>
    <property type="match status" value="2"/>
</dbReference>
<evidence type="ECO:0000259" key="5">
    <source>
        <dbReference type="PROSITE" id="PS50109"/>
    </source>
</evidence>
<evidence type="ECO:0000256" key="2">
    <source>
        <dbReference type="ARBA" id="ARBA00012438"/>
    </source>
</evidence>
<dbReference type="InterPro" id="IPR005467">
    <property type="entry name" value="His_kinase_dom"/>
</dbReference>
<organism evidence="8 9">
    <name type="scientific">Alloacidobacterium dinghuense</name>
    <dbReference type="NCBI Taxonomy" id="2763107"/>
    <lineage>
        <taxon>Bacteria</taxon>
        <taxon>Pseudomonadati</taxon>
        <taxon>Acidobacteriota</taxon>
        <taxon>Terriglobia</taxon>
        <taxon>Terriglobales</taxon>
        <taxon>Acidobacteriaceae</taxon>
        <taxon>Alloacidobacterium</taxon>
    </lineage>
</organism>
<sequence>MQLSGYSLERLRDDGEFILYRAHAGQPELPPVLLLAPASTRPSSETLKKIDHEYSLRSELDSAWAVRPLALSERDGQTKLVFEDPGGETLDGILSGPMEMRQFLGFAVGLATALGGLHERKLIHKDIKPTNILVNSTTGQVWLTGLGIASRLRREHQAPEPPEFIAGTLPYMAPEQTGRMNRSIDSRSDLYALGVTLYEMLTGKLPFTASDPIEWVHCHIARYPVPPHERAEGVPACVSAIIMKLLAKTPEERYQTASGVESDLRRCLADWEAHGDITDFTPGQLDVPDRPLIPEKLYGRAREIETLLTAFDRVVAGGRPELVLVSGYSGIGKSAVVNELHKPLVPPRGLFASGKFDQYKRDIPYATLAQAFQSLIRPLLNRSEDELGRWRNVLREALDPNAQLIVGLVPELKAIIGEQPVVPELPQQDAQRRFHLVIRRFIKVFARPEHPLALFLDDLQWLDTATLDLMEDLLVQPDVKHLLLIGAYRDNEVDATHPLMRKLQCIRRAGALLDDIVLAPLAREDLKQLIADSLHCEPWHVGPLVELVHDKTTGNPFFAIQFISALFEEGLLTFDPRERRWSWDLNWIHAKGYTDNVVDLMARKLTRLVPETQNALKQLACLGNSAEFTMLRVVYRDSMEQMHAQLLEAVRAGFIMRSKVSYRFLHDRVQEAAYSLIPQELRAEAHLRIGTLMASHTPPEELEERIFEIVNQLNRGSHLITSRAERERIAELNLIAGRRAKISTAYDSALKYLHTARGLLTDETWDVNYDLVFSIEYLLAECELLTTDMAAAESRLSMLAEEAKNAHDIALVTRLRLTLYTTMDRSYRAAEVFLEYWRVRGTDWSAHPTEEEVQREYDQIWFLLGNRQIEDLVELPLITDQEVLDVLDVFTEIVTPALFIDAKFLALVICRMVTLSLEHGNCDGSCYAYVWLGMLAGPHFGNYQAGFRFGKLGYDLVEKRGLVRYQARTYMSFGTLIIPWTRHVKTARELHRRCFVAANRIGDLTYAGYSCNTLYTNLLATGEPLADVQREAEAGLKFAVDIRFAHVIDTITAQLGLIRTLRGLTARFGLFNDERFDELRFEQHLASDPVLALPECWYWIRKLQARFFAGDYPSAIEASLNAERLLWASPAFFETAEYQFYSALSRAASFDSATHDLRQLHFEALVVHQKQQEIWAQHCPENFENRAALIGAEIARIEGRVLDAEQLYEQAIRSAHSNGFVNSEAIAYELAARFYAARGFQKFADAYLLEARYCYQRWGADGKVAQLDRLYPQLKKESLISTPASAILAPTELLDLATVMKVSQAVSGEMVLEKLIDSLMRAAIEHAGAERGLLILSRGDQLQVEAEATSGGNDVTVHQRDASINADVVPESVVRYVMRTRNDVILDDASLGNPFSADSYILQSRVRSILCLPLINQTKITGVLYLENNLAARVFTPDRITVLRVLVSQASISLENTRLYRDLEDHERKIRRLIDSNIIGIVIWDLDGRLIDANDAFLRIVGYERADLQAGLRWFDMTPPDWQEVHARYEAEELKATGMMQAREKEYFRKDGSRVPVLIGAACFEGQPNQGVAYILDLSEQKRAEEALRRSEAYLAEAQRQTHTGSWAIDGTSRETVYWSDEMFRLFGVDPQQGPPTWEQFLEQIHSEDREKVRFASDTTFRTEVNWDVEFRIVKPDGAVKHIHAIGHPVLGPSGQLVQVLGTMVDVTERTLAEEARDRLRQLEADLAHITRVTTMGELTASLAHEIKQPIGAAVTNAEACSRLLDRDQPDLPEAREAASAMARDTRRAADIIDRVRSLYQKGSPHLYVVDVNELIREMVTVLHSEANRHSVTMRTDLAKGLCTVQADRVQLQQALMNLMRNGIESMQDTSGELTIKSQLTGNYELLISITDSGVGLPAQNIDKIFNAFFTTKYQGTGLGLPIARSIVESHGGRVWATANSGPGATFQFTLPIREPAGG</sequence>
<dbReference type="SMART" id="SM00065">
    <property type="entry name" value="GAF"/>
    <property type="match status" value="1"/>
</dbReference>
<name>A0A7G8BJV7_9BACT</name>
<dbReference type="SUPFAM" id="SSF56112">
    <property type="entry name" value="Protein kinase-like (PK-like)"/>
    <property type="match status" value="1"/>
</dbReference>
<dbReference type="Gene3D" id="3.30.450.40">
    <property type="match status" value="1"/>
</dbReference>
<dbReference type="InterPro" id="IPR029016">
    <property type="entry name" value="GAF-like_dom_sf"/>
</dbReference>
<dbReference type="Pfam" id="PF00069">
    <property type="entry name" value="Pkinase"/>
    <property type="match status" value="1"/>
</dbReference>
<dbReference type="CDD" id="cd00082">
    <property type="entry name" value="HisKA"/>
    <property type="match status" value="1"/>
</dbReference>
<dbReference type="Pfam" id="PF13426">
    <property type="entry name" value="PAS_9"/>
    <property type="match status" value="1"/>
</dbReference>
<dbReference type="InterPro" id="IPR041664">
    <property type="entry name" value="AAA_16"/>
</dbReference>
<dbReference type="EC" id="2.7.13.3" evidence="2"/>
<dbReference type="PANTHER" id="PTHR43642:SF1">
    <property type="entry name" value="HYBRID SIGNAL TRANSDUCTION HISTIDINE KINASE G"/>
    <property type="match status" value="1"/>
</dbReference>
<dbReference type="CDD" id="cd14014">
    <property type="entry name" value="STKc_PknB_like"/>
    <property type="match status" value="1"/>
</dbReference>
<dbReference type="InterPro" id="IPR001610">
    <property type="entry name" value="PAC"/>
</dbReference>
<dbReference type="PROSITE" id="PS50112">
    <property type="entry name" value="PAS"/>
    <property type="match status" value="2"/>
</dbReference>
<dbReference type="SUPFAM" id="SSF55781">
    <property type="entry name" value="GAF domain-like"/>
    <property type="match status" value="1"/>
</dbReference>
<dbReference type="InterPro" id="IPR003594">
    <property type="entry name" value="HATPase_dom"/>
</dbReference>
<proteinExistence type="predicted"/>
<accession>A0A7G8BJV7</accession>
<keyword evidence="3" id="KW-0597">Phosphoprotein</keyword>
<evidence type="ECO:0000256" key="3">
    <source>
        <dbReference type="ARBA" id="ARBA00022553"/>
    </source>
</evidence>
<evidence type="ECO:0000259" key="7">
    <source>
        <dbReference type="PROSITE" id="PS50113"/>
    </source>
</evidence>